<keyword evidence="3" id="KW-1185">Reference proteome</keyword>
<evidence type="ECO:0000313" key="2">
    <source>
        <dbReference type="EMBL" id="SOE50456.1"/>
    </source>
</evidence>
<gene>
    <name evidence="1" type="ORF">ODI_02792</name>
    <name evidence="2" type="ORF">ODI_R2719</name>
</gene>
<dbReference type="Proteomes" id="UP000078558">
    <property type="component" value="Chromosome I"/>
</dbReference>
<dbReference type="EMBL" id="FLRC01000011">
    <property type="protein sequence ID" value="SBT24722.1"/>
    <property type="molecule type" value="Genomic_DNA"/>
</dbReference>
<dbReference type="STRING" id="1851544.ODI_02792"/>
<dbReference type="KEGG" id="odi:ODI_R2719"/>
<evidence type="ECO:0000313" key="1">
    <source>
        <dbReference type="EMBL" id="SBT24722.1"/>
    </source>
</evidence>
<sequence>MQSLGRAGEVQFFSHGEKAAKVAQFHTLRDDLHLMTLASHAKPHVEGLQ</sequence>
<organism evidence="1 3">
    <name type="scientific">Orrella dioscoreae</name>
    <dbReference type="NCBI Taxonomy" id="1851544"/>
    <lineage>
        <taxon>Bacteria</taxon>
        <taxon>Pseudomonadati</taxon>
        <taxon>Pseudomonadota</taxon>
        <taxon>Betaproteobacteria</taxon>
        <taxon>Burkholderiales</taxon>
        <taxon>Alcaligenaceae</taxon>
        <taxon>Orrella</taxon>
    </lineage>
</organism>
<dbReference type="AlphaFoldDB" id="A0A1C3JZN5"/>
<evidence type="ECO:0000313" key="3">
    <source>
        <dbReference type="Proteomes" id="UP000078558"/>
    </source>
</evidence>
<protein>
    <submittedName>
        <fullName evidence="1">Uncharacterized protein</fullName>
    </submittedName>
</protein>
<proteinExistence type="predicted"/>
<reference evidence="1 3" key="1">
    <citation type="submission" date="2016-06" db="EMBL/GenBank/DDBJ databases">
        <authorList>
            <person name="Kjaerup R.B."/>
            <person name="Dalgaard T.S."/>
            <person name="Juul-Madsen H.R."/>
        </authorList>
    </citation>
    <scope>NUCLEOTIDE SEQUENCE [LARGE SCALE GENOMIC DNA]</scope>
    <source>
        <strain evidence="1">Orrdi1</strain>
    </source>
</reference>
<reference evidence="2 3" key="2">
    <citation type="submission" date="2017-08" db="EMBL/GenBank/DDBJ databases">
        <authorList>
            <person name="de Groot N.N."/>
        </authorList>
    </citation>
    <scope>NUCLEOTIDE SEQUENCE [LARGE SCALE GENOMIC DNA]</scope>
    <source>
        <strain evidence="2">Orrdi1</strain>
    </source>
</reference>
<dbReference type="EMBL" id="LT907988">
    <property type="protein sequence ID" value="SOE50456.1"/>
    <property type="molecule type" value="Genomic_DNA"/>
</dbReference>
<accession>A0A1C3JZN5</accession>
<name>A0A1C3JZN5_9BURK</name>